<dbReference type="Proteomes" id="UP000464452">
    <property type="component" value="Chromosome"/>
</dbReference>
<dbReference type="AlphaFoldDB" id="A0A6P1YDR6"/>
<dbReference type="CDD" id="cd00616">
    <property type="entry name" value="AHBA_syn"/>
    <property type="match status" value="1"/>
</dbReference>
<dbReference type="RefSeq" id="WP_163235328.1">
    <property type="nucleotide sequence ID" value="NZ_CP048617.1"/>
</dbReference>
<proteinExistence type="inferred from homology"/>
<protein>
    <submittedName>
        <fullName evidence="4">UDP-4-amino-4, 6-dideoxy-N-acetyl-beta-L-altrosamine transaminase</fullName>
        <ecNumber evidence="4">2.6.1.92</ecNumber>
    </submittedName>
</protein>
<keyword evidence="4" id="KW-0808">Transferase</keyword>
<keyword evidence="4" id="KW-0032">Aminotransferase</keyword>
<dbReference type="KEGG" id="cazo:G3A45_09470"/>
<dbReference type="EMBL" id="CP048617">
    <property type="protein sequence ID" value="QIB27499.1"/>
    <property type="molecule type" value="Genomic_DNA"/>
</dbReference>
<evidence type="ECO:0000256" key="1">
    <source>
        <dbReference type="PIRSR" id="PIRSR000390-1"/>
    </source>
</evidence>
<evidence type="ECO:0000256" key="2">
    <source>
        <dbReference type="PIRSR" id="PIRSR000390-2"/>
    </source>
</evidence>
<dbReference type="Gene3D" id="3.40.640.10">
    <property type="entry name" value="Type I PLP-dependent aspartate aminotransferase-like (Major domain)"/>
    <property type="match status" value="1"/>
</dbReference>
<name>A0A6P1YDR6_9FIRM</name>
<organism evidence="4 5">
    <name type="scientific">Caloranaerobacter azorensis</name>
    <dbReference type="NCBI Taxonomy" id="116090"/>
    <lineage>
        <taxon>Bacteria</taxon>
        <taxon>Bacillati</taxon>
        <taxon>Bacillota</taxon>
        <taxon>Tissierellia</taxon>
        <taxon>Tissierellales</taxon>
        <taxon>Thermohalobacteraceae</taxon>
        <taxon>Caloranaerobacter</taxon>
    </lineage>
</organism>
<sequence length="398" mass="45203">MINTLAINGGKPVREKFLPYGQQWIDDKDIQAVINTLKADYLTTGPKVKEFEEKVAQYVGAKYAVAVSNGTAALHAACFAAGIKKGDEVITTPITFAASANCILYQGGKPVFADIDPRTYNIDVNEIEKKITKKTKAIIPVDYTGQAVDLDSILGLSDKYNLIVIEDAAHAIGTEYKGKKVGSISHMTEFSLHPVKHITTGEGGVITTNDEKLYKKLQLFRTHGITRDKGLLVNKEEGSWYYEQLELGYNYRITDIQCALGISQLKKLDMFIQRRRELVKKYNQYLSNIDGVIIPFEAEYSNSSWHLYVIQIELEKFKVSRKEIFKALRAENIGVNVHYIPVYYHPYYRKLGYRKGLCPNAEKLYERIITLPLFPKMSDRDLEDVVNAVDKVLSYYRK</sequence>
<dbReference type="NCBIfam" id="TIGR03588">
    <property type="entry name" value="PseC"/>
    <property type="match status" value="1"/>
</dbReference>
<dbReference type="PANTHER" id="PTHR30244">
    <property type="entry name" value="TRANSAMINASE"/>
    <property type="match status" value="1"/>
</dbReference>
<dbReference type="EC" id="2.6.1.92" evidence="4"/>
<dbReference type="PANTHER" id="PTHR30244:SF34">
    <property type="entry name" value="DTDP-4-AMINO-4,6-DIDEOXYGALACTOSE TRANSAMINASE"/>
    <property type="match status" value="1"/>
</dbReference>
<dbReference type="InterPro" id="IPR000653">
    <property type="entry name" value="DegT/StrS_aminotransferase"/>
</dbReference>
<evidence type="ECO:0000313" key="5">
    <source>
        <dbReference type="Proteomes" id="UP000464452"/>
    </source>
</evidence>
<dbReference type="PIRSF" id="PIRSF000390">
    <property type="entry name" value="PLP_StrS"/>
    <property type="match status" value="1"/>
</dbReference>
<feature type="active site" description="Proton acceptor" evidence="1">
    <location>
        <position position="196"/>
    </location>
</feature>
<dbReference type="Pfam" id="PF01041">
    <property type="entry name" value="DegT_DnrJ_EryC1"/>
    <property type="match status" value="1"/>
</dbReference>
<dbReference type="InterPro" id="IPR015422">
    <property type="entry name" value="PyrdxlP-dep_Trfase_small"/>
</dbReference>
<evidence type="ECO:0000313" key="4">
    <source>
        <dbReference type="EMBL" id="QIB27499.1"/>
    </source>
</evidence>
<comment type="similarity">
    <text evidence="3">Belongs to the DegT/DnrJ/EryC1 family.</text>
</comment>
<gene>
    <name evidence="4" type="primary">pseC</name>
    <name evidence="4" type="ORF">G3A45_09470</name>
</gene>
<evidence type="ECO:0000256" key="3">
    <source>
        <dbReference type="RuleBase" id="RU004508"/>
    </source>
</evidence>
<dbReference type="InterPro" id="IPR015421">
    <property type="entry name" value="PyrdxlP-dep_Trfase_major"/>
</dbReference>
<reference evidence="4 5" key="1">
    <citation type="submission" date="2020-02" db="EMBL/GenBank/DDBJ databases">
        <title>Thermophilic hydrogen producing bacteria, Caloranaerobacter azorensis.</title>
        <authorList>
            <person name="Baek K."/>
        </authorList>
    </citation>
    <scope>NUCLEOTIDE SEQUENCE [LARGE SCALE GENOMIC DNA]</scope>
    <source>
        <strain evidence="4 5">T3-1</strain>
    </source>
</reference>
<dbReference type="SUPFAM" id="SSF53383">
    <property type="entry name" value="PLP-dependent transferases"/>
    <property type="match status" value="1"/>
</dbReference>
<dbReference type="GO" id="GO:0030170">
    <property type="term" value="F:pyridoxal phosphate binding"/>
    <property type="evidence" value="ECO:0007669"/>
    <property type="project" value="TreeGrafter"/>
</dbReference>
<dbReference type="InterPro" id="IPR020026">
    <property type="entry name" value="PseC"/>
</dbReference>
<keyword evidence="2 3" id="KW-0663">Pyridoxal phosphate</keyword>
<accession>A0A6P1YDR6</accession>
<feature type="modified residue" description="N6-(pyridoxal phosphate)lysine" evidence="2">
    <location>
        <position position="196"/>
    </location>
</feature>
<dbReference type="GO" id="GO:0000271">
    <property type="term" value="P:polysaccharide biosynthetic process"/>
    <property type="evidence" value="ECO:0007669"/>
    <property type="project" value="TreeGrafter"/>
</dbReference>
<dbReference type="InterPro" id="IPR015424">
    <property type="entry name" value="PyrdxlP-dep_Trfase"/>
</dbReference>
<dbReference type="Gene3D" id="3.90.1150.10">
    <property type="entry name" value="Aspartate Aminotransferase, domain 1"/>
    <property type="match status" value="1"/>
</dbReference>
<dbReference type="GO" id="GO:0008483">
    <property type="term" value="F:transaminase activity"/>
    <property type="evidence" value="ECO:0007669"/>
    <property type="project" value="UniProtKB-KW"/>
</dbReference>